<evidence type="ECO:0000256" key="5">
    <source>
        <dbReference type="ARBA" id="ARBA00022692"/>
    </source>
</evidence>
<dbReference type="InterPro" id="IPR023726">
    <property type="entry name" value="Thr/Ser_transpt_TdcC"/>
</dbReference>
<evidence type="ECO:0000313" key="13">
    <source>
        <dbReference type="Proteomes" id="UP000010297"/>
    </source>
</evidence>
<reference evidence="12 13" key="1">
    <citation type="submission" date="2012-02" db="EMBL/GenBank/DDBJ databases">
        <title>Whole genome shotgun sequence of Escherichia hermannii NBRC 105704.</title>
        <authorList>
            <person name="Yoshida I."/>
            <person name="Hosoyama A."/>
            <person name="Tsuchikane K."/>
            <person name="Katsumata H."/>
            <person name="Yamazaki S."/>
            <person name="Fujita N."/>
        </authorList>
    </citation>
    <scope>NUCLEOTIDE SEQUENCE [LARGE SCALE GENOMIC DNA]</scope>
    <source>
        <strain evidence="12 13">NBRC 105704</strain>
    </source>
</reference>
<dbReference type="GO" id="GO:0015293">
    <property type="term" value="F:symporter activity"/>
    <property type="evidence" value="ECO:0007669"/>
    <property type="project" value="UniProtKB-UniRule"/>
</dbReference>
<evidence type="ECO:0000256" key="3">
    <source>
        <dbReference type="ARBA" id="ARBA00022475"/>
    </source>
</evidence>
<accession>H5V284</accession>
<gene>
    <name evidence="11 12" type="primary">tdcC</name>
    <name evidence="12" type="ORF">EH105704_05_00980</name>
</gene>
<dbReference type="GeneID" id="92828525"/>
<evidence type="ECO:0000256" key="2">
    <source>
        <dbReference type="ARBA" id="ARBA00022448"/>
    </source>
</evidence>
<keyword evidence="6 11" id="KW-0769">Symport</keyword>
<keyword evidence="5 11" id="KW-0812">Transmembrane</keyword>
<evidence type="ECO:0000256" key="10">
    <source>
        <dbReference type="ARBA" id="ARBA00047996"/>
    </source>
</evidence>
<dbReference type="NCBIfam" id="NF010152">
    <property type="entry name" value="PRK13629.1"/>
    <property type="match status" value="1"/>
</dbReference>
<evidence type="ECO:0000256" key="7">
    <source>
        <dbReference type="ARBA" id="ARBA00022970"/>
    </source>
</evidence>
<keyword evidence="4 11" id="KW-0997">Cell inner membrane</keyword>
<comment type="catalytic activity">
    <reaction evidence="11">
        <text>L-threonine(in) + H(+)(in) = L-threonine(out) + H(+)(out)</text>
        <dbReference type="Rhea" id="RHEA:28883"/>
        <dbReference type="ChEBI" id="CHEBI:15378"/>
        <dbReference type="ChEBI" id="CHEBI:57926"/>
    </reaction>
</comment>
<keyword evidence="2 11" id="KW-0813">Transport</keyword>
<sequence>MSLDNTVVTGQKASGFAWRKSDTTWTLGLFGTAIGAGVLFFPIRAGFGGLIPILLMLVLAYPIAFFCHRALARLCLSGSNPSGNITETVEEHFGKTGGVVITFLYFFAICPLLWIYGVTITNTFMTFWVNQLGMAPLNRGFVALFLLLLMAFVIWFGKDLMVKVMSFLVFPFIASLVLISLSLIPYWNGAVIEQASVADISLLGHDGILVTVWLGISIMVFSFNFSPIVSSFVVSKREEYEGEFGKEYTEKKCSQIISRASMLMVAVVMFFAFSCLFTLSPANMAEAKAQNIPVLSYLANHFATMSGTKSTFATVLEYAASLIALVAIFKSFFGHYLGTLEGLNGLILKFGYQGDKTKISESKLNTISMVFIMGSTWVVAYANPNILDLIEAMGAPIIASLLCLLPMYAISKTPAMAKYKGRADNVFVTLIGLLTILNIAYKLF</sequence>
<evidence type="ECO:0000256" key="8">
    <source>
        <dbReference type="ARBA" id="ARBA00022989"/>
    </source>
</evidence>
<feature type="transmembrane region" description="Helical" evidence="11">
    <location>
        <begin position="256"/>
        <end position="279"/>
    </location>
</feature>
<dbReference type="HAMAP" id="MF_01583">
    <property type="entry name" value="Thr_Ser_transp_TdcC"/>
    <property type="match status" value="1"/>
</dbReference>
<dbReference type="RefSeq" id="WP_002435669.1">
    <property type="nucleotide sequence ID" value="NZ_BAFF01000005.1"/>
</dbReference>
<evidence type="ECO:0000256" key="6">
    <source>
        <dbReference type="ARBA" id="ARBA00022847"/>
    </source>
</evidence>
<dbReference type="InterPro" id="IPR018227">
    <property type="entry name" value="Amino_acid_transport_2"/>
</dbReference>
<evidence type="ECO:0000256" key="9">
    <source>
        <dbReference type="ARBA" id="ARBA00023136"/>
    </source>
</evidence>
<proteinExistence type="inferred from homology"/>
<dbReference type="GO" id="GO:0015565">
    <property type="term" value="F:threonine efflux transmembrane transporter activity"/>
    <property type="evidence" value="ECO:0007669"/>
    <property type="project" value="InterPro"/>
</dbReference>
<feature type="transmembrane region" description="Helical" evidence="11">
    <location>
        <begin position="137"/>
        <end position="157"/>
    </location>
</feature>
<dbReference type="AlphaFoldDB" id="H5V284"/>
<feature type="transmembrane region" description="Helical" evidence="11">
    <location>
        <begin position="318"/>
        <end position="343"/>
    </location>
</feature>
<keyword evidence="7 11" id="KW-0029">Amino-acid transport</keyword>
<evidence type="ECO:0000313" key="12">
    <source>
        <dbReference type="EMBL" id="GAB52092.1"/>
    </source>
</evidence>
<comment type="caution">
    <text evidence="12">The sequence shown here is derived from an EMBL/GenBank/DDBJ whole genome shotgun (WGS) entry which is preliminary data.</text>
</comment>
<comment type="catalytic activity">
    <reaction evidence="10">
        <text>L-serine(in) + H(+)(in) = L-serine(out) + H(+)(out)</text>
        <dbReference type="Rhea" id="RHEA:28887"/>
        <dbReference type="ChEBI" id="CHEBI:15378"/>
        <dbReference type="ChEBI" id="CHEBI:33384"/>
    </reaction>
    <physiologicalReaction direction="right-to-left" evidence="10">
        <dbReference type="Rhea" id="RHEA:28889"/>
    </physiologicalReaction>
</comment>
<feature type="transmembrane region" description="Helical" evidence="11">
    <location>
        <begin position="423"/>
        <end position="441"/>
    </location>
</feature>
<keyword evidence="3 11" id="KW-1003">Cell membrane</keyword>
<feature type="transmembrane region" description="Helical" evidence="11">
    <location>
        <begin position="49"/>
        <end position="72"/>
    </location>
</feature>
<dbReference type="InterPro" id="IPR004694">
    <property type="entry name" value="Hydroxy_aa_transpt"/>
</dbReference>
<feature type="transmembrane region" description="Helical" evidence="11">
    <location>
        <begin position="24"/>
        <end position="43"/>
    </location>
</feature>
<comment type="function">
    <text evidence="11">Involved in the import of threonine and serine into the cell, with the concomitant import of a proton (symport system).</text>
</comment>
<organism evidence="12 13">
    <name type="scientific">Atlantibacter hermannii NBRC 105704</name>
    <dbReference type="NCBI Taxonomy" id="1115512"/>
    <lineage>
        <taxon>Bacteria</taxon>
        <taxon>Pseudomonadati</taxon>
        <taxon>Pseudomonadota</taxon>
        <taxon>Gammaproteobacteria</taxon>
        <taxon>Enterobacterales</taxon>
        <taxon>Enterobacteriaceae</taxon>
        <taxon>Atlantibacter</taxon>
    </lineage>
</organism>
<dbReference type="GO" id="GO:0005886">
    <property type="term" value="C:plasma membrane"/>
    <property type="evidence" value="ECO:0007669"/>
    <property type="project" value="UniProtKB-SubCell"/>
</dbReference>
<dbReference type="PANTHER" id="PTHR35334">
    <property type="entry name" value="SERINE TRANSPORTER"/>
    <property type="match status" value="1"/>
</dbReference>
<evidence type="ECO:0000256" key="11">
    <source>
        <dbReference type="HAMAP-Rule" id="MF_01583"/>
    </source>
</evidence>
<feature type="transmembrane region" description="Helical" evidence="11">
    <location>
        <begin position="164"/>
        <end position="187"/>
    </location>
</feature>
<dbReference type="NCBIfam" id="TIGR00814">
    <property type="entry name" value="stp"/>
    <property type="match status" value="1"/>
</dbReference>
<dbReference type="PANTHER" id="PTHR35334:SF1">
    <property type="entry name" value="THREONINE_SERINE TRANSPORTER TDCC"/>
    <property type="match status" value="1"/>
</dbReference>
<feature type="transmembrane region" description="Helical" evidence="11">
    <location>
        <begin position="93"/>
        <end position="117"/>
    </location>
</feature>
<dbReference type="EMBL" id="BAFF01000005">
    <property type="protein sequence ID" value="GAB52092.1"/>
    <property type="molecule type" value="Genomic_DNA"/>
</dbReference>
<evidence type="ECO:0000256" key="1">
    <source>
        <dbReference type="ARBA" id="ARBA00004429"/>
    </source>
</evidence>
<keyword evidence="8 11" id="KW-1133">Transmembrane helix</keyword>
<name>H5V284_ATLHE</name>
<comment type="subcellular location">
    <subcellularLocation>
        <location evidence="1 11">Cell inner membrane</location>
        <topology evidence="1 11">Multi-pass membrane protein</topology>
    </subcellularLocation>
</comment>
<comment type="similarity">
    <text evidence="11">Belongs to the amino acid/polyamine transporter 2 family. SdaC/TdcC subfamily.</text>
</comment>
<feature type="transmembrane region" description="Helical" evidence="11">
    <location>
        <begin position="207"/>
        <end position="235"/>
    </location>
</feature>
<feature type="transmembrane region" description="Helical" evidence="11">
    <location>
        <begin position="364"/>
        <end position="383"/>
    </location>
</feature>
<dbReference type="GO" id="GO:0015194">
    <property type="term" value="F:L-serine transmembrane transporter activity"/>
    <property type="evidence" value="ECO:0007669"/>
    <property type="project" value="InterPro"/>
</dbReference>
<feature type="transmembrane region" description="Helical" evidence="11">
    <location>
        <begin position="389"/>
        <end position="411"/>
    </location>
</feature>
<keyword evidence="13" id="KW-1185">Reference proteome</keyword>
<dbReference type="eggNOG" id="COG0814">
    <property type="taxonomic scope" value="Bacteria"/>
</dbReference>
<keyword evidence="9 11" id="KW-0472">Membrane</keyword>
<evidence type="ECO:0000256" key="4">
    <source>
        <dbReference type="ARBA" id="ARBA00022519"/>
    </source>
</evidence>
<protein>
    <recommendedName>
        <fullName evidence="11">Threonine/serine transporter TdcC</fullName>
    </recommendedName>
    <alternativeName>
        <fullName evidence="11">H(+)/threonine-serine symporter</fullName>
    </alternativeName>
</protein>
<dbReference type="Proteomes" id="UP000010297">
    <property type="component" value="Unassembled WGS sequence"/>
</dbReference>